<keyword evidence="1 3" id="KW-0732">Signal</keyword>
<name>A0A927N467_9ACTN</name>
<dbReference type="Proteomes" id="UP000638648">
    <property type="component" value="Unassembled WGS sequence"/>
</dbReference>
<evidence type="ECO:0000256" key="1">
    <source>
        <dbReference type="ARBA" id="ARBA00022729"/>
    </source>
</evidence>
<feature type="chain" id="PRO_5039477555" description="Alginate lyase domain-containing protein" evidence="3">
    <location>
        <begin position="24"/>
        <end position="419"/>
    </location>
</feature>
<gene>
    <name evidence="5" type="ORF">HEB94_009199</name>
</gene>
<dbReference type="Pfam" id="PF05426">
    <property type="entry name" value="Alginate_lyase"/>
    <property type="match status" value="1"/>
</dbReference>
<comment type="caution">
    <text evidence="5">The sequence shown here is derived from an EMBL/GenBank/DDBJ whole genome shotgun (WGS) entry which is preliminary data.</text>
</comment>
<protein>
    <recommendedName>
        <fullName evidence="4">Alginate lyase domain-containing protein</fullName>
    </recommendedName>
</protein>
<evidence type="ECO:0000313" key="6">
    <source>
        <dbReference type="Proteomes" id="UP000638648"/>
    </source>
</evidence>
<keyword evidence="6" id="KW-1185">Reference proteome</keyword>
<feature type="signal peptide" evidence="3">
    <location>
        <begin position="1"/>
        <end position="23"/>
    </location>
</feature>
<feature type="domain" description="Alginate lyase" evidence="4">
    <location>
        <begin position="115"/>
        <end position="336"/>
    </location>
</feature>
<dbReference type="InterPro" id="IPR008397">
    <property type="entry name" value="Alginate_lyase_dom"/>
</dbReference>
<evidence type="ECO:0000259" key="4">
    <source>
        <dbReference type="Pfam" id="PF05426"/>
    </source>
</evidence>
<reference evidence="5" key="1">
    <citation type="submission" date="2020-10" db="EMBL/GenBank/DDBJ databases">
        <title>Sequencing the genomes of 1000 actinobacteria strains.</title>
        <authorList>
            <person name="Klenk H.-P."/>
        </authorList>
    </citation>
    <scope>NUCLEOTIDE SEQUENCE</scope>
    <source>
        <strain evidence="5">DSM 45354</strain>
    </source>
</reference>
<keyword evidence="2" id="KW-0456">Lyase</keyword>
<organism evidence="5 6">
    <name type="scientific">Actinopolymorpha pittospori</name>
    <dbReference type="NCBI Taxonomy" id="648752"/>
    <lineage>
        <taxon>Bacteria</taxon>
        <taxon>Bacillati</taxon>
        <taxon>Actinomycetota</taxon>
        <taxon>Actinomycetes</taxon>
        <taxon>Propionibacteriales</taxon>
        <taxon>Actinopolymorphaceae</taxon>
        <taxon>Actinopolymorpha</taxon>
    </lineage>
</organism>
<dbReference type="AlphaFoldDB" id="A0A927N467"/>
<evidence type="ECO:0000256" key="2">
    <source>
        <dbReference type="ARBA" id="ARBA00023239"/>
    </source>
</evidence>
<dbReference type="SUPFAM" id="SSF48230">
    <property type="entry name" value="Chondroitin AC/alginate lyase"/>
    <property type="match status" value="1"/>
</dbReference>
<evidence type="ECO:0000313" key="5">
    <source>
        <dbReference type="EMBL" id="MBE1612351.1"/>
    </source>
</evidence>
<evidence type="ECO:0000256" key="3">
    <source>
        <dbReference type="SAM" id="SignalP"/>
    </source>
</evidence>
<dbReference type="Gene3D" id="1.50.10.100">
    <property type="entry name" value="Chondroitin AC/alginate lyase"/>
    <property type="match status" value="1"/>
</dbReference>
<dbReference type="EMBL" id="JADBEM010000001">
    <property type="protein sequence ID" value="MBE1612351.1"/>
    <property type="molecule type" value="Genomic_DNA"/>
</dbReference>
<dbReference type="InterPro" id="IPR008929">
    <property type="entry name" value="Chondroitin_lyas"/>
</dbReference>
<sequence length="419" mass="46468">MSSGRTRRLVATLMALSALVATALLTEAGSLSPPAAAAVTTQASDFRHPGVLVTRPQLDYVRRQLARGAEPWTSAYAQMRASTYAALDWTPKPWAVVECGSSSNPNLGCTDERNDALAAYTDALMWYLTRDERYAEKAIEIMDAWSATITDHTNSNAPLQTGWSGASWSRTAELVRHTYRGWPAADVERFERMLRTVYLPEIIDGAPDKNGNWELIMMDAAVGIAVFLDDRATFDRAVNTWRARVPAYIYLPEDGPLPVPPPNGTKDTPEEIIRYWQGQTTFVAGLAQETCRDFSHTGWGFEAASHVAETAWIQGLDLYAEVQERMTRALEFHAKYDLGAQPPAWLCGGTVKPGLGPTLEISYNHYHNRRGVALPQTRQLIETKLRPTGANYFLAWETLTHADNPQPRGSSQALLSGRR</sequence>
<proteinExistence type="predicted"/>
<dbReference type="GO" id="GO:0016829">
    <property type="term" value="F:lyase activity"/>
    <property type="evidence" value="ECO:0007669"/>
    <property type="project" value="UniProtKB-KW"/>
</dbReference>
<accession>A0A927N467</accession>
<dbReference type="RefSeq" id="WP_192755419.1">
    <property type="nucleotide sequence ID" value="NZ_BAABJL010000005.1"/>
</dbReference>
<dbReference type="GO" id="GO:0042597">
    <property type="term" value="C:periplasmic space"/>
    <property type="evidence" value="ECO:0007669"/>
    <property type="project" value="InterPro"/>
</dbReference>